<dbReference type="Proteomes" id="UP000199052">
    <property type="component" value="Unassembled WGS sequence"/>
</dbReference>
<name>A0A1I3AZA0_9ACTN</name>
<accession>A0A1I3AZA0</accession>
<protein>
    <submittedName>
        <fullName evidence="1 2">DNA-binding protein YbaB</fullName>
    </submittedName>
</protein>
<dbReference type="Gene3D" id="3.30.1310.10">
    <property type="entry name" value="Nucleoid-associated protein YbaB-like domain"/>
    <property type="match status" value="1"/>
</dbReference>
<keyword evidence="4" id="KW-1185">Reference proteome</keyword>
<evidence type="ECO:0000313" key="3">
    <source>
        <dbReference type="Proteomes" id="UP000199052"/>
    </source>
</evidence>
<dbReference type="Proteomes" id="UP000533017">
    <property type="component" value="Unassembled WGS sequence"/>
</dbReference>
<gene>
    <name evidence="1" type="ORF">FHR37_003130</name>
    <name evidence="2" type="ORF">SAMN05421678_12148</name>
</gene>
<dbReference type="STRING" id="504797.SAMN05421678_12148"/>
<proteinExistence type="predicted"/>
<reference evidence="2 3" key="1">
    <citation type="submission" date="2016-10" db="EMBL/GenBank/DDBJ databases">
        <authorList>
            <person name="de Groot N.N."/>
        </authorList>
    </citation>
    <scope>NUCLEOTIDE SEQUENCE [LARGE SCALE GENOMIC DNA]</scope>
    <source>
        <strain evidence="2 3">CPCC 202808</strain>
    </source>
</reference>
<dbReference type="EMBL" id="FOOI01000021">
    <property type="protein sequence ID" value="SFH55354.1"/>
    <property type="molecule type" value="Genomic_DNA"/>
</dbReference>
<organism evidence="2 3">
    <name type="scientific">Actinopolymorpha cephalotaxi</name>
    <dbReference type="NCBI Taxonomy" id="504797"/>
    <lineage>
        <taxon>Bacteria</taxon>
        <taxon>Bacillati</taxon>
        <taxon>Actinomycetota</taxon>
        <taxon>Actinomycetes</taxon>
        <taxon>Propionibacteriales</taxon>
        <taxon>Actinopolymorphaceae</taxon>
        <taxon>Actinopolymorpha</taxon>
    </lineage>
</organism>
<evidence type="ECO:0000313" key="2">
    <source>
        <dbReference type="EMBL" id="SFH55354.1"/>
    </source>
</evidence>
<keyword evidence="2" id="KW-0238">DNA-binding</keyword>
<dbReference type="InterPro" id="IPR036894">
    <property type="entry name" value="YbaB-like_sf"/>
</dbReference>
<dbReference type="SUPFAM" id="SSF82607">
    <property type="entry name" value="YbaB-like"/>
    <property type="match status" value="1"/>
</dbReference>
<dbReference type="RefSeq" id="WP_175542800.1">
    <property type="nucleotide sequence ID" value="NZ_FOOI01000021.1"/>
</dbReference>
<dbReference type="GO" id="GO:0003677">
    <property type="term" value="F:DNA binding"/>
    <property type="evidence" value="ECO:0007669"/>
    <property type="project" value="UniProtKB-KW"/>
</dbReference>
<sequence length="118" mass="13111">MDELNLEAVMNELGRSITEATEQLEEHRSRSFEGTAADGLVKAVVTNGQLELDIHLLAKRRLDREDLAAAVVQAVQDADRQARQFTVTTSLQGRAETVTGGSSFDSMFRDVMERFSRP</sequence>
<reference evidence="1 4" key="2">
    <citation type="submission" date="2020-07" db="EMBL/GenBank/DDBJ databases">
        <title>Sequencing the genomes of 1000 actinobacteria strains.</title>
        <authorList>
            <person name="Klenk H.-P."/>
        </authorList>
    </citation>
    <scope>NUCLEOTIDE SEQUENCE [LARGE SCALE GENOMIC DNA]</scope>
    <source>
        <strain evidence="1 4">DSM 45117</strain>
    </source>
</reference>
<dbReference type="InterPro" id="IPR004401">
    <property type="entry name" value="YbaB/EbfC"/>
</dbReference>
<evidence type="ECO:0000313" key="4">
    <source>
        <dbReference type="Proteomes" id="UP000533017"/>
    </source>
</evidence>
<dbReference type="EMBL" id="JACBZA010000001">
    <property type="protein sequence ID" value="NYH84279.1"/>
    <property type="molecule type" value="Genomic_DNA"/>
</dbReference>
<evidence type="ECO:0000313" key="1">
    <source>
        <dbReference type="EMBL" id="NYH84279.1"/>
    </source>
</evidence>
<dbReference type="Pfam" id="PF02575">
    <property type="entry name" value="YbaB_DNA_bd"/>
    <property type="match status" value="1"/>
</dbReference>
<dbReference type="AlphaFoldDB" id="A0A1I3AZA0"/>